<sequence>MMIALGFLGAASIRVSNELGSGKSKAAKFSIIVTVSTSLAIGLVLFVFFPFFHGHLAYIFTKSQEVAKAVAHLSPLQAFSILLNSVQPVLSGVAIGDGQQSRVAYVNIGSYYIIGILVGVVLGYIIKLQVEISIARRRVDRWFVEAETDTNSVNRLVKKFPPRSCFPYGMCFIKKTQNEAQTWEIMQIVPQCTKAV</sequence>
<evidence type="ECO:0000256" key="1">
    <source>
        <dbReference type="ARBA" id="ARBA00010199"/>
    </source>
</evidence>
<dbReference type="GO" id="GO:0016020">
    <property type="term" value="C:membrane"/>
    <property type="evidence" value="ECO:0007669"/>
    <property type="project" value="InterPro"/>
</dbReference>
<evidence type="ECO:0000313" key="3">
    <source>
        <dbReference type="EMBL" id="CAI9782918.1"/>
    </source>
</evidence>
<dbReference type="GO" id="GO:0015297">
    <property type="term" value="F:antiporter activity"/>
    <property type="evidence" value="ECO:0007669"/>
    <property type="project" value="InterPro"/>
</dbReference>
<organism evidence="3 4">
    <name type="scientific">Fraxinus pennsylvanica</name>
    <dbReference type="NCBI Taxonomy" id="56036"/>
    <lineage>
        <taxon>Eukaryota</taxon>
        <taxon>Viridiplantae</taxon>
        <taxon>Streptophyta</taxon>
        <taxon>Embryophyta</taxon>
        <taxon>Tracheophyta</taxon>
        <taxon>Spermatophyta</taxon>
        <taxon>Magnoliopsida</taxon>
        <taxon>eudicotyledons</taxon>
        <taxon>Gunneridae</taxon>
        <taxon>Pentapetalae</taxon>
        <taxon>asterids</taxon>
        <taxon>lamiids</taxon>
        <taxon>Lamiales</taxon>
        <taxon>Oleaceae</taxon>
        <taxon>Oleeae</taxon>
        <taxon>Fraxinus</taxon>
    </lineage>
</organism>
<protein>
    <recommendedName>
        <fullName evidence="5">MATE efflux family protein</fullName>
    </recommendedName>
</protein>
<reference evidence="3" key="1">
    <citation type="submission" date="2023-05" db="EMBL/GenBank/DDBJ databases">
        <authorList>
            <person name="Huff M."/>
        </authorList>
    </citation>
    <scope>NUCLEOTIDE SEQUENCE</scope>
</reference>
<feature type="transmembrane region" description="Helical" evidence="2">
    <location>
        <begin position="26"/>
        <end position="52"/>
    </location>
</feature>
<dbReference type="InterPro" id="IPR002528">
    <property type="entry name" value="MATE_fam"/>
</dbReference>
<keyword evidence="2" id="KW-0472">Membrane</keyword>
<proteinExistence type="inferred from homology"/>
<dbReference type="GO" id="GO:0042910">
    <property type="term" value="F:xenobiotic transmembrane transporter activity"/>
    <property type="evidence" value="ECO:0007669"/>
    <property type="project" value="InterPro"/>
</dbReference>
<evidence type="ECO:0000256" key="2">
    <source>
        <dbReference type="SAM" id="Phobius"/>
    </source>
</evidence>
<dbReference type="AlphaFoldDB" id="A0AAD2A7M6"/>
<feature type="transmembrane region" description="Helical" evidence="2">
    <location>
        <begin position="108"/>
        <end position="128"/>
    </location>
</feature>
<keyword evidence="2" id="KW-0812">Transmembrane</keyword>
<comment type="similarity">
    <text evidence="1">Belongs to the multi antimicrobial extrusion (MATE) (TC 2.A.66.1) family.</text>
</comment>
<dbReference type="PANTHER" id="PTHR11206">
    <property type="entry name" value="MULTIDRUG RESISTANCE PROTEIN"/>
    <property type="match status" value="1"/>
</dbReference>
<dbReference type="Proteomes" id="UP000834106">
    <property type="component" value="Chromosome 19"/>
</dbReference>
<evidence type="ECO:0008006" key="5">
    <source>
        <dbReference type="Google" id="ProtNLM"/>
    </source>
</evidence>
<name>A0AAD2A7M6_9LAMI</name>
<accession>A0AAD2A7M6</accession>
<dbReference type="Pfam" id="PF01554">
    <property type="entry name" value="MatE"/>
    <property type="match status" value="1"/>
</dbReference>
<dbReference type="EMBL" id="OU503054">
    <property type="protein sequence ID" value="CAI9782918.1"/>
    <property type="molecule type" value="Genomic_DNA"/>
</dbReference>
<evidence type="ECO:0000313" key="4">
    <source>
        <dbReference type="Proteomes" id="UP000834106"/>
    </source>
</evidence>
<keyword evidence="2" id="KW-1133">Transmembrane helix</keyword>
<keyword evidence="4" id="KW-1185">Reference proteome</keyword>
<gene>
    <name evidence="3" type="ORF">FPE_LOCUS30348</name>
</gene>